<dbReference type="GO" id="GO:0030244">
    <property type="term" value="P:cellulose biosynthetic process"/>
    <property type="evidence" value="ECO:0007669"/>
    <property type="project" value="InterPro"/>
</dbReference>
<gene>
    <name evidence="2" type="ORF">CHU32_12495</name>
    <name evidence="1" type="ORF">CHU33_09565</name>
</gene>
<dbReference type="Proteomes" id="UP000237073">
    <property type="component" value="Unassembled WGS sequence"/>
</dbReference>
<evidence type="ECO:0000313" key="2">
    <source>
        <dbReference type="EMBL" id="POP48517.1"/>
    </source>
</evidence>
<dbReference type="InterPro" id="IPR038470">
    <property type="entry name" value="Cellsynth_D_sf"/>
</dbReference>
<evidence type="ECO:0000313" key="1">
    <source>
        <dbReference type="EMBL" id="POP45233.1"/>
    </source>
</evidence>
<evidence type="ECO:0000313" key="3">
    <source>
        <dbReference type="Proteomes" id="UP000237073"/>
    </source>
</evidence>
<protein>
    <submittedName>
        <fullName evidence="2">Cellulose synthase</fullName>
    </submittedName>
</protein>
<dbReference type="InterPro" id="IPR022798">
    <property type="entry name" value="BcsD_bac"/>
</dbReference>
<proteinExistence type="predicted"/>
<comment type="caution">
    <text evidence="2">The sequence shown here is derived from an EMBL/GenBank/DDBJ whole genome shotgun (WGS) entry which is preliminary data.</text>
</comment>
<dbReference type="AlphaFoldDB" id="A0A2P5GPM4"/>
<dbReference type="Proteomes" id="UP000247005">
    <property type="component" value="Unassembled WGS sequence"/>
</dbReference>
<dbReference type="OrthoDB" id="6078279at2"/>
<accession>A0A2P5GPM4</accession>
<dbReference type="EMBL" id="PQGE01000007">
    <property type="protein sequence ID" value="POP45233.1"/>
    <property type="molecule type" value="Genomic_DNA"/>
</dbReference>
<dbReference type="Gene3D" id="3.30.70.2590">
    <property type="match status" value="1"/>
</dbReference>
<reference evidence="3 4" key="1">
    <citation type="submission" date="2018-01" db="EMBL/GenBank/DDBJ databases">
        <title>Superficieibacter electus gen. nov., sp. nov., an extended-spectrum beta-lactamase possessing member of the Enterobacteriaceae family, isolated from intensive care unit surfaces.</title>
        <authorList>
            <person name="Potter R.F."/>
            <person name="D'Souza A.W."/>
        </authorList>
    </citation>
    <scope>NUCLEOTIDE SEQUENCE [LARGE SCALE GENOMIC DNA]</scope>
    <source>
        <strain evidence="2 4">BP-1</strain>
        <strain evidence="1 3">BP-2</strain>
    </source>
</reference>
<name>A0A2P5GPM4_9ENTR</name>
<sequence length="156" mass="17771">MMDNNTALKAYFQQQQTPPGWFDLLTIMIDGMIRNAGERESQPFLRQMGETLADAFPLPEAQTLGDLEQNINHLLATFNWGVVAVSVGELGLVVRHQALPVSRNEDQQVRWCNAFCAILEGLYARWLQGQGGEAHLLFQREQLFSVDDVQFRYFNP</sequence>
<evidence type="ECO:0000313" key="4">
    <source>
        <dbReference type="Proteomes" id="UP000247005"/>
    </source>
</evidence>
<keyword evidence="3" id="KW-1185">Reference proteome</keyword>
<organism evidence="2 4">
    <name type="scientific">Superficieibacter electus</name>
    <dbReference type="NCBI Taxonomy" id="2022662"/>
    <lineage>
        <taxon>Bacteria</taxon>
        <taxon>Pseudomonadati</taxon>
        <taxon>Pseudomonadota</taxon>
        <taxon>Gammaproteobacteria</taxon>
        <taxon>Enterobacterales</taxon>
        <taxon>Enterobacteriaceae</taxon>
        <taxon>Superficieibacter</taxon>
    </lineage>
</organism>
<dbReference type="Pfam" id="PF03500">
    <property type="entry name" value="Cellsynth_D"/>
    <property type="match status" value="1"/>
</dbReference>
<dbReference type="EMBL" id="PQGD01000009">
    <property type="protein sequence ID" value="POP48517.1"/>
    <property type="molecule type" value="Genomic_DNA"/>
</dbReference>